<dbReference type="CDD" id="cd04468">
    <property type="entry name" value="S1_eIF5A"/>
    <property type="match status" value="1"/>
</dbReference>
<dbReference type="InterPro" id="IPR001884">
    <property type="entry name" value="IF5A-like"/>
</dbReference>
<comment type="similarity">
    <text evidence="1">Belongs to the eIF-5A family.</text>
</comment>
<dbReference type="InterPro" id="IPR020189">
    <property type="entry name" value="IF5A_C"/>
</dbReference>
<dbReference type="InterPro" id="IPR012340">
    <property type="entry name" value="NA-bd_OB-fold"/>
</dbReference>
<keyword evidence="2" id="KW-0648">Protein biosynthesis</keyword>
<keyword evidence="6" id="KW-1185">Reference proteome</keyword>
<reference evidence="5 6" key="1">
    <citation type="submission" date="2017-09" db="EMBL/GenBank/DDBJ databases">
        <title>WGS assembly of Aquilegia coerulea Goldsmith.</title>
        <authorList>
            <person name="Hodges S."/>
            <person name="Kramer E."/>
            <person name="Nordborg M."/>
            <person name="Tomkins J."/>
            <person name="Borevitz J."/>
            <person name="Derieg N."/>
            <person name="Yan J."/>
            <person name="Mihaltcheva S."/>
            <person name="Hayes R.D."/>
            <person name="Rokhsar D."/>
        </authorList>
    </citation>
    <scope>NUCLEOTIDE SEQUENCE [LARGE SCALE GENOMIC DNA]</scope>
    <source>
        <strain evidence="6">cv. Goldsmith</strain>
    </source>
</reference>
<dbReference type="GO" id="GO:0003723">
    <property type="term" value="F:RNA binding"/>
    <property type="evidence" value="ECO:0007669"/>
    <property type="project" value="InterPro"/>
</dbReference>
<dbReference type="Pfam" id="PF01287">
    <property type="entry name" value="eIF-5a"/>
    <property type="match status" value="1"/>
</dbReference>
<dbReference type="GO" id="GO:0045905">
    <property type="term" value="P:positive regulation of translational termination"/>
    <property type="evidence" value="ECO:0007669"/>
    <property type="project" value="InterPro"/>
</dbReference>
<dbReference type="GO" id="GO:0003746">
    <property type="term" value="F:translation elongation factor activity"/>
    <property type="evidence" value="ECO:0007669"/>
    <property type="project" value="InterPro"/>
</dbReference>
<dbReference type="EMBL" id="KZ305130">
    <property type="protein sequence ID" value="PIA25471.1"/>
    <property type="molecule type" value="Genomic_DNA"/>
</dbReference>
<dbReference type="InterPro" id="IPR013087">
    <property type="entry name" value="Znf_C2H2_type"/>
</dbReference>
<name>A0A2G5C2J5_AQUCA</name>
<dbReference type="SMART" id="SM01376">
    <property type="entry name" value="eIF-5a"/>
    <property type="match status" value="1"/>
</dbReference>
<dbReference type="GO" id="GO:0043022">
    <property type="term" value="F:ribosome binding"/>
    <property type="evidence" value="ECO:0007669"/>
    <property type="project" value="InterPro"/>
</dbReference>
<dbReference type="Gene3D" id="2.40.50.140">
    <property type="entry name" value="Nucleic acid-binding proteins"/>
    <property type="match status" value="1"/>
</dbReference>
<dbReference type="FunFam" id="2.40.50.140:FF:000034">
    <property type="entry name" value="Eukaryotic translation initiation factor 5A"/>
    <property type="match status" value="1"/>
</dbReference>
<evidence type="ECO:0000313" key="6">
    <source>
        <dbReference type="Proteomes" id="UP000230069"/>
    </source>
</evidence>
<evidence type="ECO:0000259" key="4">
    <source>
        <dbReference type="PROSITE" id="PS00028"/>
    </source>
</evidence>
<feature type="domain" description="C2H2-type" evidence="4">
    <location>
        <begin position="35"/>
        <end position="56"/>
    </location>
</feature>
<evidence type="ECO:0000313" key="5">
    <source>
        <dbReference type="EMBL" id="PIA25471.1"/>
    </source>
</evidence>
<dbReference type="AlphaFoldDB" id="A0A2G5C2J5"/>
<sequence>MATFSCIECDDLGGFTEYQMKIHNSECHTYDKIICVECLNVFHSDKALLNHKKQKHDPRVIFTDYQLLDISEDGFVSVLTENGNTKDDLRLPTDDTLCTQIIDGFNEGKDLVVTVMSAMGEEQICALEDIGPE</sequence>
<evidence type="ECO:0000256" key="1">
    <source>
        <dbReference type="ARBA" id="ARBA00006016"/>
    </source>
</evidence>
<dbReference type="PROSITE" id="PS00028">
    <property type="entry name" value="ZINC_FINGER_C2H2_1"/>
    <property type="match status" value="1"/>
</dbReference>
<dbReference type="OrthoDB" id="9975114at2759"/>
<organism evidence="5 6">
    <name type="scientific">Aquilegia coerulea</name>
    <name type="common">Rocky mountain columbine</name>
    <dbReference type="NCBI Taxonomy" id="218851"/>
    <lineage>
        <taxon>Eukaryota</taxon>
        <taxon>Viridiplantae</taxon>
        <taxon>Streptophyta</taxon>
        <taxon>Embryophyta</taxon>
        <taxon>Tracheophyta</taxon>
        <taxon>Spermatophyta</taxon>
        <taxon>Magnoliopsida</taxon>
        <taxon>Ranunculales</taxon>
        <taxon>Ranunculaceae</taxon>
        <taxon>Thalictroideae</taxon>
        <taxon>Aquilegia</taxon>
    </lineage>
</organism>
<dbReference type="Proteomes" id="UP000230069">
    <property type="component" value="Unassembled WGS sequence"/>
</dbReference>
<evidence type="ECO:0000256" key="2">
    <source>
        <dbReference type="ARBA" id="ARBA00022917"/>
    </source>
</evidence>
<evidence type="ECO:0000256" key="3">
    <source>
        <dbReference type="ARBA" id="ARBA00023071"/>
    </source>
</evidence>
<keyword evidence="3" id="KW-0385">Hypusine</keyword>
<gene>
    <name evidence="5" type="ORF">AQUCO_11400025v1</name>
</gene>
<dbReference type="GO" id="GO:0045901">
    <property type="term" value="P:positive regulation of translational elongation"/>
    <property type="evidence" value="ECO:0007669"/>
    <property type="project" value="InterPro"/>
</dbReference>
<dbReference type="SUPFAM" id="SSF50249">
    <property type="entry name" value="Nucleic acid-binding proteins"/>
    <property type="match status" value="1"/>
</dbReference>
<proteinExistence type="inferred from homology"/>
<dbReference type="InParanoid" id="A0A2G5C2J5"/>
<dbReference type="STRING" id="218851.A0A2G5C2J5"/>
<accession>A0A2G5C2J5</accession>
<dbReference type="PANTHER" id="PTHR11673">
    <property type="entry name" value="TRANSLATION INITIATION FACTOR 5A FAMILY MEMBER"/>
    <property type="match status" value="1"/>
</dbReference>
<protein>
    <recommendedName>
        <fullName evidence="4">C2H2-type domain-containing protein</fullName>
    </recommendedName>
</protein>